<evidence type="ECO:0008006" key="3">
    <source>
        <dbReference type="Google" id="ProtNLM"/>
    </source>
</evidence>
<accession>A0A8J3DLK8</accession>
<dbReference type="AlphaFoldDB" id="A0A8J3DLK8"/>
<protein>
    <recommendedName>
        <fullName evidence="3">DUF1217 domain-containing protein</fullName>
    </recommendedName>
</protein>
<dbReference type="Gene3D" id="1.10.3700.10">
    <property type="entry name" value="AGR C 984p-like"/>
    <property type="match status" value="1"/>
</dbReference>
<comment type="caution">
    <text evidence="1">The sequence shown here is derived from an EMBL/GenBank/DDBJ whole genome shotgun (WGS) entry which is preliminary data.</text>
</comment>
<reference evidence="1" key="1">
    <citation type="journal article" date="2014" name="Int. J. Syst. Evol. Microbiol.">
        <title>Complete genome sequence of Corynebacterium casei LMG S-19264T (=DSM 44701T), isolated from a smear-ripened cheese.</title>
        <authorList>
            <consortium name="US DOE Joint Genome Institute (JGI-PGF)"/>
            <person name="Walter F."/>
            <person name="Albersmeier A."/>
            <person name="Kalinowski J."/>
            <person name="Ruckert C."/>
        </authorList>
    </citation>
    <scope>NUCLEOTIDE SEQUENCE</scope>
    <source>
        <strain evidence="1">KCTC 42097</strain>
    </source>
</reference>
<reference evidence="1" key="2">
    <citation type="submission" date="2020-09" db="EMBL/GenBank/DDBJ databases">
        <authorList>
            <person name="Sun Q."/>
            <person name="Kim S."/>
        </authorList>
    </citation>
    <scope>NUCLEOTIDE SEQUENCE</scope>
    <source>
        <strain evidence="1">KCTC 42097</strain>
    </source>
</reference>
<dbReference type="InterPro" id="IPR010626">
    <property type="entry name" value="DUF1217"/>
</dbReference>
<dbReference type="InterPro" id="IPR023157">
    <property type="entry name" value="AGR-C-984p-like_sf"/>
</dbReference>
<evidence type="ECO:0000313" key="1">
    <source>
        <dbReference type="EMBL" id="GHC64624.1"/>
    </source>
</evidence>
<dbReference type="Proteomes" id="UP000641137">
    <property type="component" value="Unassembled WGS sequence"/>
</dbReference>
<dbReference type="RefSeq" id="WP_189487921.1">
    <property type="nucleotide sequence ID" value="NZ_BMZO01000002.1"/>
</dbReference>
<dbReference type="SUPFAM" id="SSF158837">
    <property type="entry name" value="AGR C 984p-like"/>
    <property type="match status" value="1"/>
</dbReference>
<dbReference type="Pfam" id="PF06748">
    <property type="entry name" value="DUF1217"/>
    <property type="match status" value="1"/>
</dbReference>
<keyword evidence="2" id="KW-1185">Reference proteome</keyword>
<name>A0A8J3DLK8_9HYPH</name>
<proteinExistence type="predicted"/>
<evidence type="ECO:0000313" key="2">
    <source>
        <dbReference type="Proteomes" id="UP000641137"/>
    </source>
</evidence>
<organism evidence="1 2">
    <name type="scientific">Limoniibacter endophyticus</name>
    <dbReference type="NCBI Taxonomy" id="1565040"/>
    <lineage>
        <taxon>Bacteria</taxon>
        <taxon>Pseudomonadati</taxon>
        <taxon>Pseudomonadota</taxon>
        <taxon>Alphaproteobacteria</taxon>
        <taxon>Hyphomicrobiales</taxon>
        <taxon>Bartonellaceae</taxon>
        <taxon>Limoniibacter</taxon>
    </lineage>
</organism>
<dbReference type="EMBL" id="BMZO01000002">
    <property type="protein sequence ID" value="GHC64624.1"/>
    <property type="molecule type" value="Genomic_DNA"/>
</dbReference>
<sequence length="258" mass="29438">MDTYLSYQIISRNMTRSIERIQSQPVVERETAYYLENIENIKSIDDFFEDDRIYQYAMKAHGLEDMAYAKAFIRKALTEGIQENDAFANQLTDKRFKDFVKVFNFEQFGADVTKDATVRQGTVDMYLRQTLEQDAGNSNEGVRLALYFERNVADLSSHYEILADRVLATVVRTALGLPESFATTDIDKQAAHLKKHIDLDDFKDPVKLEKFLQRFTAMYEMANPSTASAASSVAVLFSQPAEFGVSTNVLLALQSMRR</sequence>
<gene>
    <name evidence="1" type="ORF">GCM10010136_06700</name>
</gene>